<keyword evidence="5" id="KW-0732">Signal</keyword>
<feature type="region of interest" description="Disordered" evidence="3">
    <location>
        <begin position="324"/>
        <end position="353"/>
    </location>
</feature>
<dbReference type="InterPro" id="IPR002509">
    <property type="entry name" value="NODB_dom"/>
</dbReference>
<dbReference type="AlphaFoldDB" id="A0A077WHR6"/>
<dbReference type="GO" id="GO:0016020">
    <property type="term" value="C:membrane"/>
    <property type="evidence" value="ECO:0007669"/>
    <property type="project" value="TreeGrafter"/>
</dbReference>
<dbReference type="OrthoDB" id="407355at2759"/>
<keyword evidence="4" id="KW-0472">Membrane</keyword>
<name>A0A077WHR6_9FUNG</name>
<dbReference type="PANTHER" id="PTHR10587">
    <property type="entry name" value="GLYCOSYL TRANSFERASE-RELATED"/>
    <property type="match status" value="1"/>
</dbReference>
<evidence type="ECO:0000256" key="5">
    <source>
        <dbReference type="SAM" id="SignalP"/>
    </source>
</evidence>
<feature type="transmembrane region" description="Helical" evidence="4">
    <location>
        <begin position="357"/>
        <end position="379"/>
    </location>
</feature>
<dbReference type="GO" id="GO:0009272">
    <property type="term" value="P:fungal-type cell wall biogenesis"/>
    <property type="evidence" value="ECO:0007669"/>
    <property type="project" value="UniProtKB-ARBA"/>
</dbReference>
<evidence type="ECO:0000259" key="6">
    <source>
        <dbReference type="PROSITE" id="PS51677"/>
    </source>
</evidence>
<evidence type="ECO:0000256" key="2">
    <source>
        <dbReference type="ARBA" id="ARBA00022801"/>
    </source>
</evidence>
<evidence type="ECO:0000256" key="3">
    <source>
        <dbReference type="SAM" id="MobiDB-lite"/>
    </source>
</evidence>
<dbReference type="GO" id="GO:0005975">
    <property type="term" value="P:carbohydrate metabolic process"/>
    <property type="evidence" value="ECO:0007669"/>
    <property type="project" value="InterPro"/>
</dbReference>
<reference evidence="7" key="1">
    <citation type="journal article" date="2014" name="Genome Announc.">
        <title>De novo whole-genome sequence and genome annotation of Lichtheimia ramosa.</title>
        <authorList>
            <person name="Linde J."/>
            <person name="Schwartze V."/>
            <person name="Binder U."/>
            <person name="Lass-Florl C."/>
            <person name="Voigt K."/>
            <person name="Horn F."/>
        </authorList>
    </citation>
    <scope>NUCLEOTIDE SEQUENCE</scope>
    <source>
        <strain evidence="7">JMRC FSU:6197</strain>
    </source>
</reference>
<dbReference type="Pfam" id="PF01522">
    <property type="entry name" value="Polysacc_deac_1"/>
    <property type="match status" value="1"/>
</dbReference>
<protein>
    <recommendedName>
        <fullName evidence="6">NodB homology domain-containing protein</fullName>
    </recommendedName>
</protein>
<dbReference type="InterPro" id="IPR050248">
    <property type="entry name" value="Polysacc_deacetylase_ArnD"/>
</dbReference>
<keyword evidence="4" id="KW-1133">Transmembrane helix</keyword>
<evidence type="ECO:0000313" key="7">
    <source>
        <dbReference type="EMBL" id="CDS06162.1"/>
    </source>
</evidence>
<gene>
    <name evidence="7" type="ORF">LRAMOSA08690</name>
</gene>
<keyword evidence="4" id="KW-0812">Transmembrane</keyword>
<feature type="domain" description="NodB homology" evidence="6">
    <location>
        <begin position="124"/>
        <end position="310"/>
    </location>
</feature>
<evidence type="ECO:0000256" key="4">
    <source>
        <dbReference type="SAM" id="Phobius"/>
    </source>
</evidence>
<organism evidence="7">
    <name type="scientific">Lichtheimia ramosa</name>
    <dbReference type="NCBI Taxonomy" id="688394"/>
    <lineage>
        <taxon>Eukaryota</taxon>
        <taxon>Fungi</taxon>
        <taxon>Fungi incertae sedis</taxon>
        <taxon>Mucoromycota</taxon>
        <taxon>Mucoromycotina</taxon>
        <taxon>Mucoromycetes</taxon>
        <taxon>Mucorales</taxon>
        <taxon>Lichtheimiaceae</taxon>
        <taxon>Lichtheimia</taxon>
    </lineage>
</organism>
<dbReference type="GO" id="GO:0046872">
    <property type="term" value="F:metal ion binding"/>
    <property type="evidence" value="ECO:0007669"/>
    <property type="project" value="UniProtKB-KW"/>
</dbReference>
<dbReference type="PROSITE" id="PS51677">
    <property type="entry name" value="NODB"/>
    <property type="match status" value="1"/>
</dbReference>
<keyword evidence="1" id="KW-0479">Metal-binding</keyword>
<dbReference type="PANTHER" id="PTHR10587:SF133">
    <property type="entry name" value="CHITIN DEACETYLASE 1-RELATED"/>
    <property type="match status" value="1"/>
</dbReference>
<feature type="region of interest" description="Disordered" evidence="3">
    <location>
        <begin position="26"/>
        <end position="70"/>
    </location>
</feature>
<feature type="signal peptide" evidence="5">
    <location>
        <begin position="1"/>
        <end position="20"/>
    </location>
</feature>
<feature type="compositionally biased region" description="Low complexity" evidence="3">
    <location>
        <begin position="328"/>
        <end position="353"/>
    </location>
</feature>
<feature type="compositionally biased region" description="Low complexity" evidence="3">
    <location>
        <begin position="26"/>
        <end position="52"/>
    </location>
</feature>
<sequence>MTVFTKLCLIATLALSVASAQQQESASASSDTSTPSASASAAPSASSGTSASNGFKETYPTDGSVPTPKPEWMELLKNANITDAPVQKSSGENGPQQSGNSDQYCDWTFTGCTREDDITTCPTGQWGITYDDGPTQFSPPLYDFLKERNQKATFFLIGGQVLKFRQHVERIFKEGHELAIHTWSHSYLTTLTTEQIVAELKYTELAIKEVTGVSPRFFRPPYGDIDDRVRSIAKALGFIPVIWNHDTDDWMLQESQGFNPQWIDGNATEWTKQNTTQGGISLEHDLYQQTVDAAIRILPVLQDAYKVTTVGACVGQPSYKEGNVTTPAASGSSSSAVPSASGSSSSESGSSSHEGAAAAHMAGTSAIVTAMVFGALYLFA</sequence>
<proteinExistence type="predicted"/>
<feature type="chain" id="PRO_5001726184" description="NodB homology domain-containing protein" evidence="5">
    <location>
        <begin position="21"/>
        <end position="380"/>
    </location>
</feature>
<dbReference type="Gene3D" id="3.20.20.370">
    <property type="entry name" value="Glycoside hydrolase/deacetylase"/>
    <property type="match status" value="1"/>
</dbReference>
<dbReference type="GO" id="GO:0004099">
    <property type="term" value="F:chitin deacetylase activity"/>
    <property type="evidence" value="ECO:0007669"/>
    <property type="project" value="TreeGrafter"/>
</dbReference>
<dbReference type="InterPro" id="IPR011330">
    <property type="entry name" value="Glyco_hydro/deAcase_b/a-brl"/>
</dbReference>
<dbReference type="SUPFAM" id="SSF88713">
    <property type="entry name" value="Glycoside hydrolase/deacetylase"/>
    <property type="match status" value="1"/>
</dbReference>
<evidence type="ECO:0000256" key="1">
    <source>
        <dbReference type="ARBA" id="ARBA00022723"/>
    </source>
</evidence>
<keyword evidence="2" id="KW-0378">Hydrolase</keyword>
<dbReference type="EMBL" id="LK023319">
    <property type="protein sequence ID" value="CDS06162.1"/>
    <property type="molecule type" value="Genomic_DNA"/>
</dbReference>
<accession>A0A077WHR6</accession>